<reference evidence="2" key="2">
    <citation type="submission" date="2004-02" db="EMBL/GenBank/DDBJ databases">
        <authorList>
            <consortium name="Genoscope"/>
            <consortium name="Whitehead Institute Centre for Genome Research"/>
        </authorList>
    </citation>
    <scope>NUCLEOTIDE SEQUENCE</scope>
</reference>
<feature type="compositionally biased region" description="Pro residues" evidence="1">
    <location>
        <begin position="194"/>
        <end position="208"/>
    </location>
</feature>
<accession>Q4SDT0</accession>
<feature type="region of interest" description="Disordered" evidence="1">
    <location>
        <begin position="350"/>
        <end position="372"/>
    </location>
</feature>
<dbReference type="PANTHER" id="PTHR24023">
    <property type="entry name" value="COLLAGEN ALPHA"/>
    <property type="match status" value="1"/>
</dbReference>
<evidence type="ECO:0000256" key="1">
    <source>
        <dbReference type="SAM" id="MobiDB-lite"/>
    </source>
</evidence>
<evidence type="ECO:0000313" key="2">
    <source>
        <dbReference type="EMBL" id="CAG01202.1"/>
    </source>
</evidence>
<feature type="region of interest" description="Disordered" evidence="1">
    <location>
        <begin position="130"/>
        <end position="164"/>
    </location>
</feature>
<dbReference type="InterPro" id="IPR050149">
    <property type="entry name" value="Collagen_superfamily"/>
</dbReference>
<dbReference type="AlphaFoldDB" id="Q4SDT0"/>
<dbReference type="Pfam" id="PF01391">
    <property type="entry name" value="Collagen"/>
    <property type="match status" value="1"/>
</dbReference>
<comment type="caution">
    <text evidence="2">The sequence shown here is derived from an EMBL/GenBank/DDBJ whole genome shotgun (WGS) entry which is preliminary data.</text>
</comment>
<dbReference type="GO" id="GO:0005615">
    <property type="term" value="C:extracellular space"/>
    <property type="evidence" value="ECO:0007669"/>
    <property type="project" value="TreeGrafter"/>
</dbReference>
<dbReference type="PANTHER" id="PTHR24023:SF1112">
    <property type="entry name" value="COL_CUTICLE_N DOMAIN-CONTAINING PROTEIN-RELATED"/>
    <property type="match status" value="1"/>
</dbReference>
<dbReference type="EMBL" id="CAAE01014632">
    <property type="protein sequence ID" value="CAG01202.1"/>
    <property type="molecule type" value="Genomic_DNA"/>
</dbReference>
<feature type="compositionally biased region" description="Basic and acidic residues" evidence="1">
    <location>
        <begin position="353"/>
        <end position="367"/>
    </location>
</feature>
<reference evidence="2" key="1">
    <citation type="journal article" date="2004" name="Nature">
        <title>Genome duplication in the teleost fish Tetraodon nigroviridis reveals the early vertebrate proto-karyotype.</title>
        <authorList>
            <person name="Jaillon O."/>
            <person name="Aury J.-M."/>
            <person name="Brunet F."/>
            <person name="Petit J.-L."/>
            <person name="Stange-Thomann N."/>
            <person name="Mauceli E."/>
            <person name="Bouneau L."/>
            <person name="Fischer C."/>
            <person name="Ozouf-Costaz C."/>
            <person name="Bernot A."/>
            <person name="Nicaud S."/>
            <person name="Jaffe D."/>
            <person name="Fisher S."/>
            <person name="Lutfalla G."/>
            <person name="Dossat C."/>
            <person name="Segurens B."/>
            <person name="Dasilva C."/>
            <person name="Salanoubat M."/>
            <person name="Levy M."/>
            <person name="Boudet N."/>
            <person name="Castellano S."/>
            <person name="Anthouard V."/>
            <person name="Jubin C."/>
            <person name="Castelli V."/>
            <person name="Katinka M."/>
            <person name="Vacherie B."/>
            <person name="Biemont C."/>
            <person name="Skalli Z."/>
            <person name="Cattolico L."/>
            <person name="Poulain J."/>
            <person name="De Berardinis V."/>
            <person name="Cruaud C."/>
            <person name="Duprat S."/>
            <person name="Brottier P."/>
            <person name="Coutanceau J.-P."/>
            <person name="Gouzy J."/>
            <person name="Parra G."/>
            <person name="Lardier G."/>
            <person name="Chapple C."/>
            <person name="McKernan K.J."/>
            <person name="McEwan P."/>
            <person name="Bosak S."/>
            <person name="Kellis M."/>
            <person name="Volff J.-N."/>
            <person name="Guigo R."/>
            <person name="Zody M.C."/>
            <person name="Mesirov J."/>
            <person name="Lindblad-Toh K."/>
            <person name="Birren B."/>
            <person name="Nusbaum C."/>
            <person name="Kahn D."/>
            <person name="Robinson-Rechavi M."/>
            <person name="Laudet V."/>
            <person name="Schachter V."/>
            <person name="Quetier F."/>
            <person name="Saurin W."/>
            <person name="Scarpelli C."/>
            <person name="Wincker P."/>
            <person name="Lander E.S."/>
            <person name="Weissenbach J."/>
            <person name="Roest Crollius H."/>
        </authorList>
    </citation>
    <scope>NUCLEOTIDE SEQUENCE [LARGE SCALE GENOMIC DNA]</scope>
</reference>
<feature type="compositionally biased region" description="Basic and acidic residues" evidence="1">
    <location>
        <begin position="225"/>
        <end position="241"/>
    </location>
</feature>
<dbReference type="OrthoDB" id="5983381at2759"/>
<feature type="region of interest" description="Disordered" evidence="1">
    <location>
        <begin position="186"/>
        <end position="275"/>
    </location>
</feature>
<dbReference type="GO" id="GO:0031012">
    <property type="term" value="C:extracellular matrix"/>
    <property type="evidence" value="ECO:0007669"/>
    <property type="project" value="TreeGrafter"/>
</dbReference>
<protein>
    <submittedName>
        <fullName evidence="2">(spotted green pufferfish) hypothetical protein</fullName>
    </submittedName>
</protein>
<dbReference type="GO" id="GO:0030020">
    <property type="term" value="F:extracellular matrix structural constituent conferring tensile strength"/>
    <property type="evidence" value="ECO:0007669"/>
    <property type="project" value="TreeGrafter"/>
</dbReference>
<name>Q4SDT0_TETNG</name>
<dbReference type="GO" id="GO:0030198">
    <property type="term" value="P:extracellular matrix organization"/>
    <property type="evidence" value="ECO:0007669"/>
    <property type="project" value="TreeGrafter"/>
</dbReference>
<sequence length="418" mass="45877">MIALESDVHAIGEAQRCERRRDRNQNRERVYSRGPLTGSDVVKVFPEPSQMISASDGKEKQIGMKKTTWVNMFWQPWGSALRSIQRFAQGLAAVTMAGISGDSTQNCHYGDGNRQPFLFRAYSPHMEGLQGNVEGWEGEGNPGLPGPKGSQGPAGPKGEKMVFPRYDHGFLSGEQSNTFQRRFLKGDQGQAGPAGPPGPPGPPGPRGPPGNTGKDGPRGPAGEPLRADKRGTVKEVKRLLEQPKGFPGRDGIEGSQGLPGKPGEDGEPGYPGPQGPPGAKVSYLINYYVHFHFSCINIECWTALNQGEPGIGEKGDRGLDGLPGIKVHKPVIILYLRRYLYAPTLSNIYPSHRGKEGKEESKDRKDQWYPSGRQRSSSQLFMKSFTHVAVVISGLSWRQRLLRHHRLQRRTSRSSPGE</sequence>
<dbReference type="KEGG" id="tng:GSTEN00019894G001"/>
<proteinExistence type="predicted"/>
<dbReference type="InterPro" id="IPR008160">
    <property type="entry name" value="Collagen"/>
</dbReference>
<organism evidence="2">
    <name type="scientific">Tetraodon nigroviridis</name>
    <name type="common">Spotted green pufferfish</name>
    <name type="synonym">Chelonodon nigroviridis</name>
    <dbReference type="NCBI Taxonomy" id="99883"/>
    <lineage>
        <taxon>Eukaryota</taxon>
        <taxon>Metazoa</taxon>
        <taxon>Chordata</taxon>
        <taxon>Craniata</taxon>
        <taxon>Vertebrata</taxon>
        <taxon>Euteleostomi</taxon>
        <taxon>Actinopterygii</taxon>
        <taxon>Neopterygii</taxon>
        <taxon>Teleostei</taxon>
        <taxon>Neoteleostei</taxon>
        <taxon>Acanthomorphata</taxon>
        <taxon>Eupercaria</taxon>
        <taxon>Tetraodontiformes</taxon>
        <taxon>Tetradontoidea</taxon>
        <taxon>Tetraodontidae</taxon>
        <taxon>Tetraodon</taxon>
    </lineage>
</organism>
<gene>
    <name evidence="2" type="ORF">GSTENG00019894001</name>
</gene>